<name>A0A9P6XJK0_RHIOR</name>
<proteinExistence type="predicted"/>
<comment type="caution">
    <text evidence="2">The sequence shown here is derived from an EMBL/GenBank/DDBJ whole genome shotgun (WGS) entry which is preliminary data.</text>
</comment>
<feature type="region of interest" description="Disordered" evidence="1">
    <location>
        <begin position="251"/>
        <end position="273"/>
    </location>
</feature>
<dbReference type="EMBL" id="JAANQT010000047">
    <property type="protein sequence ID" value="KAG1315382.1"/>
    <property type="molecule type" value="Genomic_DNA"/>
</dbReference>
<dbReference type="Gene3D" id="2.130.10.10">
    <property type="entry name" value="YVTN repeat-like/Quinoprotein amine dehydrogenase"/>
    <property type="match status" value="1"/>
</dbReference>
<reference evidence="2" key="1">
    <citation type="journal article" date="2020" name="Microb. Genom.">
        <title>Genetic diversity of clinical and environmental Mucorales isolates obtained from an investigation of mucormycosis cases among solid organ transplant recipients.</title>
        <authorList>
            <person name="Nguyen M.H."/>
            <person name="Kaul D."/>
            <person name="Muto C."/>
            <person name="Cheng S.J."/>
            <person name="Richter R.A."/>
            <person name="Bruno V.M."/>
            <person name="Liu G."/>
            <person name="Beyhan S."/>
            <person name="Sundermann A.J."/>
            <person name="Mounaud S."/>
            <person name="Pasculle A.W."/>
            <person name="Nierman W.C."/>
            <person name="Driscoll E."/>
            <person name="Cumbie R."/>
            <person name="Clancy C.J."/>
            <person name="Dupont C.L."/>
        </authorList>
    </citation>
    <scope>NUCLEOTIDE SEQUENCE</scope>
    <source>
        <strain evidence="2">GL11</strain>
    </source>
</reference>
<feature type="compositionally biased region" description="Polar residues" evidence="1">
    <location>
        <begin position="263"/>
        <end position="272"/>
    </location>
</feature>
<dbReference type="AlphaFoldDB" id="A0A9P6XJK0"/>
<keyword evidence="3" id="KW-1185">Reference proteome</keyword>
<feature type="compositionally biased region" description="Low complexity" evidence="1">
    <location>
        <begin position="251"/>
        <end position="262"/>
    </location>
</feature>
<accession>A0A9P6XJK0</accession>
<protein>
    <submittedName>
        <fullName evidence="2">Uncharacterized protein</fullName>
    </submittedName>
</protein>
<sequence length="438" mass="49581">MAKKILSGNYTHQLENGLSTKINKDKLTLTEDNSVRLYQYNLDTGFSFKSKYSFGDPSLVNNIVECIDILPDIHILVIAQRGSKCMFYDINKGPKHDPIQILKGGGHSWFIPDSIAFNGDYFAVAGRKPSVVFVWNWRKGIKLSSTAIDNQPHHVFLSDNKLIIFSSDGLLQVSDIFGSSKQSIITHYMSPCTPHLSKRIYHYQWDSSNYRQFSQTEDDYNYSSSTLIPTASRKRISSTFINFLRPSYNKNNTDNTLNNNKTQQHGSKSATSRKVIDINKSTKTTKKYSSHNNSRCMQKTKADLSSSDCKEEEQDTFPNFQEKPKLTRSIHTAPLCHAATEVVSVAIYQDRIATVNRRGSIALYALNGTTAAKVNCALITGDCHQEWIQDEEQYSREDDDLSDGYDFIRSRLAMGKMGLIYGGRNGSLWWLDFGCRAV</sequence>
<evidence type="ECO:0000313" key="3">
    <source>
        <dbReference type="Proteomes" id="UP000716291"/>
    </source>
</evidence>
<dbReference type="InterPro" id="IPR015943">
    <property type="entry name" value="WD40/YVTN_repeat-like_dom_sf"/>
</dbReference>
<dbReference type="Proteomes" id="UP000716291">
    <property type="component" value="Unassembled WGS sequence"/>
</dbReference>
<evidence type="ECO:0000313" key="2">
    <source>
        <dbReference type="EMBL" id="KAG1315382.1"/>
    </source>
</evidence>
<evidence type="ECO:0000256" key="1">
    <source>
        <dbReference type="SAM" id="MobiDB-lite"/>
    </source>
</evidence>
<gene>
    <name evidence="2" type="ORF">G6F64_000733</name>
</gene>
<organism evidence="2 3">
    <name type="scientific">Rhizopus oryzae</name>
    <name type="common">Mucormycosis agent</name>
    <name type="synonym">Rhizopus arrhizus var. delemar</name>
    <dbReference type="NCBI Taxonomy" id="64495"/>
    <lineage>
        <taxon>Eukaryota</taxon>
        <taxon>Fungi</taxon>
        <taxon>Fungi incertae sedis</taxon>
        <taxon>Mucoromycota</taxon>
        <taxon>Mucoromycotina</taxon>
        <taxon>Mucoromycetes</taxon>
        <taxon>Mucorales</taxon>
        <taxon>Mucorineae</taxon>
        <taxon>Rhizopodaceae</taxon>
        <taxon>Rhizopus</taxon>
    </lineage>
</organism>
<dbReference type="SUPFAM" id="SSF101908">
    <property type="entry name" value="Putative isomerase YbhE"/>
    <property type="match status" value="1"/>
</dbReference>